<accession>A0ABR1GYU2</accession>
<keyword evidence="1" id="KW-0732">Signal</keyword>
<dbReference type="Proteomes" id="UP001498476">
    <property type="component" value="Unassembled WGS sequence"/>
</dbReference>
<protein>
    <submittedName>
        <fullName evidence="2">Uncharacterized protein</fullName>
    </submittedName>
</protein>
<evidence type="ECO:0000256" key="1">
    <source>
        <dbReference type="SAM" id="SignalP"/>
    </source>
</evidence>
<gene>
    <name evidence="2" type="ORF">QQX98_007062</name>
</gene>
<evidence type="ECO:0000313" key="3">
    <source>
        <dbReference type="Proteomes" id="UP001498476"/>
    </source>
</evidence>
<organism evidence="2 3">
    <name type="scientific">Neonectria punicea</name>
    <dbReference type="NCBI Taxonomy" id="979145"/>
    <lineage>
        <taxon>Eukaryota</taxon>
        <taxon>Fungi</taxon>
        <taxon>Dikarya</taxon>
        <taxon>Ascomycota</taxon>
        <taxon>Pezizomycotina</taxon>
        <taxon>Sordariomycetes</taxon>
        <taxon>Hypocreomycetidae</taxon>
        <taxon>Hypocreales</taxon>
        <taxon>Nectriaceae</taxon>
        <taxon>Neonectria</taxon>
    </lineage>
</organism>
<dbReference type="EMBL" id="JAZAVJ010000112">
    <property type="protein sequence ID" value="KAK7414030.1"/>
    <property type="molecule type" value="Genomic_DNA"/>
</dbReference>
<sequence length="130" mass="13645">MKFTIALSVFAAVAAASPTGNPNDPNVLFERTDGPNRVCQNNCGRSINSGFRGPAVAAQRSADCVSFLAVTSTRSAVTIHETHTLPTYAIPTCTNVAEYVDACACVGATPNTVYVDGPVVTIVDYVYKAQ</sequence>
<evidence type="ECO:0000313" key="2">
    <source>
        <dbReference type="EMBL" id="KAK7414030.1"/>
    </source>
</evidence>
<feature type="signal peptide" evidence="1">
    <location>
        <begin position="1"/>
        <end position="16"/>
    </location>
</feature>
<keyword evidence="3" id="KW-1185">Reference proteome</keyword>
<comment type="caution">
    <text evidence="2">The sequence shown here is derived from an EMBL/GenBank/DDBJ whole genome shotgun (WGS) entry which is preliminary data.</text>
</comment>
<feature type="chain" id="PRO_5045318719" evidence="1">
    <location>
        <begin position="17"/>
        <end position="130"/>
    </location>
</feature>
<proteinExistence type="predicted"/>
<name>A0ABR1GYU2_9HYPO</name>
<reference evidence="2 3" key="1">
    <citation type="journal article" date="2025" name="Microbiol. Resour. Announc.">
        <title>Draft genome sequences for Neonectria magnoliae and Neonectria punicea, canker pathogens of Liriodendron tulipifera and Acer saccharum in West Virginia.</title>
        <authorList>
            <person name="Petronek H.M."/>
            <person name="Kasson M.T."/>
            <person name="Metheny A.M."/>
            <person name="Stauder C.M."/>
            <person name="Lovett B."/>
            <person name="Lynch S.C."/>
            <person name="Garnas J.R."/>
            <person name="Kasson L.R."/>
            <person name="Stajich J.E."/>
        </authorList>
    </citation>
    <scope>NUCLEOTIDE SEQUENCE [LARGE SCALE GENOMIC DNA]</scope>
    <source>
        <strain evidence="2 3">NRRL 64653</strain>
    </source>
</reference>